<dbReference type="GO" id="GO:0016020">
    <property type="term" value="C:membrane"/>
    <property type="evidence" value="ECO:0007669"/>
    <property type="project" value="InterPro"/>
</dbReference>
<feature type="transmembrane region" description="Helical" evidence="2">
    <location>
        <begin position="191"/>
        <end position="215"/>
    </location>
</feature>
<feature type="transmembrane region" description="Helical" evidence="2">
    <location>
        <begin position="79"/>
        <end position="101"/>
    </location>
</feature>
<keyword evidence="5" id="KW-1185">Reference proteome</keyword>
<protein>
    <submittedName>
        <fullName evidence="4">Cbb3-type cytochrome c oxidase subunit I</fullName>
    </submittedName>
</protein>
<evidence type="ECO:0000313" key="5">
    <source>
        <dbReference type="Proteomes" id="UP000599109"/>
    </source>
</evidence>
<keyword evidence="1" id="KW-0249">Electron transport</keyword>
<dbReference type="GO" id="GO:0009060">
    <property type="term" value="P:aerobic respiration"/>
    <property type="evidence" value="ECO:0007669"/>
    <property type="project" value="InterPro"/>
</dbReference>
<feature type="domain" description="Cytochrome oxidase subunit I profile" evidence="3">
    <location>
        <begin position="33"/>
        <end position="510"/>
    </location>
</feature>
<dbReference type="AlphaFoldDB" id="A0A936Z2V8"/>
<keyword evidence="1" id="KW-0813">Transport</keyword>
<organism evidence="4 5">
    <name type="scientific">Ramlibacter monticola</name>
    <dbReference type="NCBI Taxonomy" id="1926872"/>
    <lineage>
        <taxon>Bacteria</taxon>
        <taxon>Pseudomonadati</taxon>
        <taxon>Pseudomonadota</taxon>
        <taxon>Betaproteobacteria</taxon>
        <taxon>Burkholderiales</taxon>
        <taxon>Comamonadaceae</taxon>
        <taxon>Ramlibacter</taxon>
    </lineage>
</organism>
<dbReference type="GO" id="GO:0004129">
    <property type="term" value="F:cytochrome-c oxidase activity"/>
    <property type="evidence" value="ECO:0007669"/>
    <property type="project" value="InterPro"/>
</dbReference>
<feature type="transmembrane region" description="Helical" evidence="2">
    <location>
        <begin position="247"/>
        <end position="266"/>
    </location>
</feature>
<dbReference type="InterPro" id="IPR000883">
    <property type="entry name" value="Cyt_C_Oxase_1"/>
</dbReference>
<dbReference type="InterPro" id="IPR036927">
    <property type="entry name" value="Cyt_c_oxase-like_su1_sf"/>
</dbReference>
<dbReference type="GO" id="GO:0020037">
    <property type="term" value="F:heme binding"/>
    <property type="evidence" value="ECO:0007669"/>
    <property type="project" value="InterPro"/>
</dbReference>
<evidence type="ECO:0000259" key="3">
    <source>
        <dbReference type="PROSITE" id="PS50855"/>
    </source>
</evidence>
<dbReference type="Proteomes" id="UP000599109">
    <property type="component" value="Unassembled WGS sequence"/>
</dbReference>
<feature type="transmembrane region" description="Helical" evidence="2">
    <location>
        <begin position="310"/>
        <end position="334"/>
    </location>
</feature>
<dbReference type="InterPro" id="IPR023616">
    <property type="entry name" value="Cyt_c_oxase-like_su1_dom"/>
</dbReference>
<evidence type="ECO:0000313" key="4">
    <source>
        <dbReference type="EMBL" id="MBL0393998.1"/>
    </source>
</evidence>
<evidence type="ECO:0000256" key="2">
    <source>
        <dbReference type="SAM" id="Phobius"/>
    </source>
</evidence>
<feature type="transmembrane region" description="Helical" evidence="2">
    <location>
        <begin position="154"/>
        <end position="179"/>
    </location>
</feature>
<feature type="transmembrane region" description="Helical" evidence="2">
    <location>
        <begin position="433"/>
        <end position="457"/>
    </location>
</feature>
<dbReference type="SUPFAM" id="SSF81442">
    <property type="entry name" value="Cytochrome c oxidase subunit I-like"/>
    <property type="match status" value="1"/>
</dbReference>
<feature type="transmembrane region" description="Helical" evidence="2">
    <location>
        <begin position="355"/>
        <end position="377"/>
    </location>
</feature>
<dbReference type="PANTHER" id="PTHR10422">
    <property type="entry name" value="CYTOCHROME C OXIDASE SUBUNIT 1"/>
    <property type="match status" value="1"/>
</dbReference>
<dbReference type="PRINTS" id="PR01165">
    <property type="entry name" value="CYCOXIDASEI"/>
</dbReference>
<keyword evidence="1" id="KW-0679">Respiratory chain</keyword>
<feature type="transmembrane region" description="Helical" evidence="2">
    <location>
        <begin position="397"/>
        <end position="421"/>
    </location>
</feature>
<sequence>MSAVLPAPPASPGAVTTYRTCPRSGLQFEARAERLMIVNAVTAVVALLVGGLLAIGVVLTRWPAIHWLAADTFYMVLTAHGIDMLIFWIIFFEMAVLYFCSSTLLRCRLATPNMAWLAFALMLIGAVTNNVAVFQGGSSVMMTSYVPMMASPAFYLGLILFAVGALIGCFVFFGTLVVAKRERTYEGSVPLVTFGAITAAIIAVFTIASGAIILIPTFLMSVGLVKEVDPLMYRTIWWAFGHSSQQINVSAHISIWYAVAAIAFGAKPMSERVSRGAFLLYILFLQLASAHHLLADPGMSTGWKVVNTSYFMYFAVLASMIHGLTIPGAIEVAQRQKGYTRGLFEWLRKAPWGDPVFSGVAIALVGFGFLGGISGVMMGTEQLNMLIHNTIYVPGHFHATVVVGTTLSFMALTYFLIPVLFKREIFLPKLAKLQPWLFGLSMYFFCLVMMGAGTLGVSRRHWDMAFQGAALAYEWPGAAYLMMGLVGIAGVAAIAGGGIYILVTVGSLLFGKKLEGGAAVGAATPVPRAAPTVVAQTYGSAGFAAPGTFMLAMLFLLAFVLYYFINWKYLGQLWGLS</sequence>
<comment type="caution">
    <text evidence="4">The sequence shown here is derived from an EMBL/GenBank/DDBJ whole genome shotgun (WGS) entry which is preliminary data.</text>
</comment>
<dbReference type="Gene3D" id="1.20.210.10">
    <property type="entry name" value="Cytochrome c oxidase-like, subunit I domain"/>
    <property type="match status" value="1"/>
</dbReference>
<feature type="transmembrane region" description="Helical" evidence="2">
    <location>
        <begin position="543"/>
        <end position="565"/>
    </location>
</feature>
<reference evidence="4 5" key="1">
    <citation type="journal article" date="2017" name="Int. J. Syst. Evol. Microbiol.">
        <title>Ramlibacter monticola sp. nov., isolated from forest soil.</title>
        <authorList>
            <person name="Chaudhary D.K."/>
            <person name="Kim J."/>
        </authorList>
    </citation>
    <scope>NUCLEOTIDE SEQUENCE [LARGE SCALE GENOMIC DNA]</scope>
    <source>
        <strain evidence="4 5">KACC 19175</strain>
    </source>
</reference>
<dbReference type="PROSITE" id="PS50855">
    <property type="entry name" value="COX1"/>
    <property type="match status" value="1"/>
</dbReference>
<proteinExistence type="predicted"/>
<keyword evidence="2" id="KW-0812">Transmembrane</keyword>
<dbReference type="EMBL" id="JAEQNE010000007">
    <property type="protein sequence ID" value="MBL0393998.1"/>
    <property type="molecule type" value="Genomic_DNA"/>
</dbReference>
<dbReference type="PANTHER" id="PTHR10422:SF40">
    <property type="entry name" value="CYTOCHROME C OXIDASE SUBUNIT I"/>
    <property type="match status" value="1"/>
</dbReference>
<keyword evidence="2" id="KW-1133">Transmembrane helix</keyword>
<feature type="transmembrane region" description="Helical" evidence="2">
    <location>
        <begin position="278"/>
        <end position="295"/>
    </location>
</feature>
<feature type="transmembrane region" description="Helical" evidence="2">
    <location>
        <begin position="113"/>
        <end position="134"/>
    </location>
</feature>
<dbReference type="RefSeq" id="WP_201676670.1">
    <property type="nucleotide sequence ID" value="NZ_JAEQNE010000007.1"/>
</dbReference>
<feature type="transmembrane region" description="Helical" evidence="2">
    <location>
        <begin position="36"/>
        <end position="59"/>
    </location>
</feature>
<feature type="transmembrane region" description="Helical" evidence="2">
    <location>
        <begin position="477"/>
        <end position="503"/>
    </location>
</feature>
<evidence type="ECO:0000256" key="1">
    <source>
        <dbReference type="ARBA" id="ARBA00022660"/>
    </source>
</evidence>
<dbReference type="Pfam" id="PF00115">
    <property type="entry name" value="COX1"/>
    <property type="match status" value="1"/>
</dbReference>
<gene>
    <name evidence="4" type="ORF">JJ685_22865</name>
</gene>
<keyword evidence="2" id="KW-0472">Membrane</keyword>
<accession>A0A936Z2V8</accession>
<name>A0A936Z2V8_9BURK</name>